<evidence type="ECO:0000256" key="1">
    <source>
        <dbReference type="SAM" id="MobiDB-lite"/>
    </source>
</evidence>
<evidence type="ECO:0000313" key="2">
    <source>
        <dbReference type="EMBL" id="KAF5310490.1"/>
    </source>
</evidence>
<dbReference type="AlphaFoldDB" id="A0A8H5ASX5"/>
<proteinExistence type="predicted"/>
<accession>A0A8H5ASX5</accession>
<feature type="compositionally biased region" description="Low complexity" evidence="1">
    <location>
        <begin position="16"/>
        <end position="26"/>
    </location>
</feature>
<name>A0A8H5ASX5_9AGAR</name>
<feature type="region of interest" description="Disordered" evidence="1">
    <location>
        <begin position="359"/>
        <end position="381"/>
    </location>
</feature>
<feature type="region of interest" description="Disordered" evidence="1">
    <location>
        <begin position="293"/>
        <end position="316"/>
    </location>
</feature>
<comment type="caution">
    <text evidence="2">The sequence shown here is derived from an EMBL/GenBank/DDBJ whole genome shotgun (WGS) entry which is preliminary data.</text>
</comment>
<evidence type="ECO:0000313" key="3">
    <source>
        <dbReference type="Proteomes" id="UP000541558"/>
    </source>
</evidence>
<reference evidence="2 3" key="1">
    <citation type="journal article" date="2020" name="ISME J.">
        <title>Uncovering the hidden diversity of litter-decomposition mechanisms in mushroom-forming fungi.</title>
        <authorList>
            <person name="Floudas D."/>
            <person name="Bentzer J."/>
            <person name="Ahren D."/>
            <person name="Johansson T."/>
            <person name="Persson P."/>
            <person name="Tunlid A."/>
        </authorList>
    </citation>
    <scope>NUCLEOTIDE SEQUENCE [LARGE SCALE GENOMIC DNA]</scope>
    <source>
        <strain evidence="2 3">CBS 175.51</strain>
    </source>
</reference>
<feature type="compositionally biased region" description="Polar residues" evidence="1">
    <location>
        <begin position="293"/>
        <end position="308"/>
    </location>
</feature>
<protein>
    <submittedName>
        <fullName evidence="2">Uncharacterized protein</fullName>
    </submittedName>
</protein>
<dbReference type="Proteomes" id="UP000541558">
    <property type="component" value="Unassembled WGS sequence"/>
</dbReference>
<sequence>MHATSPAQSYRHPGHSSKNSSPLSNSFGGCTAQTHLREPYHNLPPCYEIIALLADPSSTEFPQNSLARRTLDERARSLLFKTESCSPHSQHLANSACRSRLRQHPRAISSPVAISTKNWPSDDGKPHGRDRGFRDLRYLRSQRKLRKVQKVQEAVLDSTTITLAHFPPPKYDIRSTKERGSNPLVPVRLSHEHRDLHWYDNYDTRQSHSPTTEPQAFRPTMLSTTTGRRRTATAREGRYLGSQRLMKSKPRHSGCGAFQAACVSKNFLHSNEGYGSARSFGKPCSTCDESCPQAPTTQNGGQLTTPTEGRTPRTSHHHAIDDGLVKWVQKQIRSQSSSRHSCPSTTCDDSLRRCGASTAQNAGQPLHPPQSTHHTHRRQKLARARNPAILVPMTNWPADEGQVSIEWAQVGYLGAQRLTKANPATSETDVFGTVDAVPMSARTMRGVCTTAVAGNEDDGQRQGLPPMRRMPFGPGLHGLWAVKRADGWVVVRASCD</sequence>
<organism evidence="2 3">
    <name type="scientific">Ephemerocybe angulata</name>
    <dbReference type="NCBI Taxonomy" id="980116"/>
    <lineage>
        <taxon>Eukaryota</taxon>
        <taxon>Fungi</taxon>
        <taxon>Dikarya</taxon>
        <taxon>Basidiomycota</taxon>
        <taxon>Agaricomycotina</taxon>
        <taxon>Agaricomycetes</taxon>
        <taxon>Agaricomycetidae</taxon>
        <taxon>Agaricales</taxon>
        <taxon>Agaricineae</taxon>
        <taxon>Psathyrellaceae</taxon>
        <taxon>Ephemerocybe</taxon>
    </lineage>
</organism>
<dbReference type="EMBL" id="JAACJK010000229">
    <property type="protein sequence ID" value="KAF5310490.1"/>
    <property type="molecule type" value="Genomic_DNA"/>
</dbReference>
<feature type="region of interest" description="Disordered" evidence="1">
    <location>
        <begin position="1"/>
        <end position="26"/>
    </location>
</feature>
<gene>
    <name evidence="2" type="ORF">D9611_012328</name>
</gene>
<keyword evidence="3" id="KW-1185">Reference proteome</keyword>